<dbReference type="EMBL" id="JBJUIK010000009">
    <property type="protein sequence ID" value="KAL3518734.1"/>
    <property type="molecule type" value="Genomic_DNA"/>
</dbReference>
<feature type="transmembrane region" description="Helical" evidence="7">
    <location>
        <begin position="337"/>
        <end position="355"/>
    </location>
</feature>
<comment type="caution">
    <text evidence="8">The sequence shown here is derived from an EMBL/GenBank/DDBJ whole genome shotgun (WGS) entry which is preliminary data.</text>
</comment>
<comment type="subcellular location">
    <subcellularLocation>
        <location evidence="1">Membrane</location>
        <topology evidence="1">Single-pass type I membrane protein</topology>
    </subcellularLocation>
</comment>
<evidence type="ECO:0000256" key="1">
    <source>
        <dbReference type="ARBA" id="ARBA00004479"/>
    </source>
</evidence>
<keyword evidence="3" id="KW-0732">Signal</keyword>
<evidence type="ECO:0000256" key="3">
    <source>
        <dbReference type="ARBA" id="ARBA00022729"/>
    </source>
</evidence>
<name>A0ABD2ZI04_9GENT</name>
<protein>
    <submittedName>
        <fullName evidence="8">Uncharacterized protein</fullName>
    </submittedName>
</protein>
<keyword evidence="4 7" id="KW-1133">Transmembrane helix</keyword>
<dbReference type="Pfam" id="PF13855">
    <property type="entry name" value="LRR_8"/>
    <property type="match status" value="2"/>
</dbReference>
<dbReference type="Proteomes" id="UP001630127">
    <property type="component" value="Unassembled WGS sequence"/>
</dbReference>
<reference evidence="8 9" key="1">
    <citation type="submission" date="2024-11" db="EMBL/GenBank/DDBJ databases">
        <title>A near-complete genome assembly of Cinchona calisaya.</title>
        <authorList>
            <person name="Lian D.C."/>
            <person name="Zhao X.W."/>
            <person name="Wei L."/>
        </authorList>
    </citation>
    <scope>NUCLEOTIDE SEQUENCE [LARGE SCALE GENOMIC DNA]</scope>
    <source>
        <tissue evidence="8">Nenye</tissue>
    </source>
</reference>
<keyword evidence="9" id="KW-1185">Reference proteome</keyword>
<dbReference type="InterPro" id="IPR046956">
    <property type="entry name" value="RLP23-like"/>
</dbReference>
<dbReference type="Gene3D" id="3.80.10.10">
    <property type="entry name" value="Ribonuclease Inhibitor"/>
    <property type="match status" value="2"/>
</dbReference>
<dbReference type="AlphaFoldDB" id="A0ABD2ZI04"/>
<organism evidence="8 9">
    <name type="scientific">Cinchona calisaya</name>
    <dbReference type="NCBI Taxonomy" id="153742"/>
    <lineage>
        <taxon>Eukaryota</taxon>
        <taxon>Viridiplantae</taxon>
        <taxon>Streptophyta</taxon>
        <taxon>Embryophyta</taxon>
        <taxon>Tracheophyta</taxon>
        <taxon>Spermatophyta</taxon>
        <taxon>Magnoliopsida</taxon>
        <taxon>eudicotyledons</taxon>
        <taxon>Gunneridae</taxon>
        <taxon>Pentapetalae</taxon>
        <taxon>asterids</taxon>
        <taxon>lamiids</taxon>
        <taxon>Gentianales</taxon>
        <taxon>Rubiaceae</taxon>
        <taxon>Cinchonoideae</taxon>
        <taxon>Cinchoneae</taxon>
        <taxon>Cinchona</taxon>
    </lineage>
</organism>
<evidence type="ECO:0000256" key="4">
    <source>
        <dbReference type="ARBA" id="ARBA00022989"/>
    </source>
</evidence>
<evidence type="ECO:0000256" key="7">
    <source>
        <dbReference type="SAM" id="Phobius"/>
    </source>
</evidence>
<dbReference type="SUPFAM" id="SSF52047">
    <property type="entry name" value="RNI-like"/>
    <property type="match status" value="1"/>
</dbReference>
<dbReference type="InterPro" id="IPR032675">
    <property type="entry name" value="LRR_dom_sf"/>
</dbReference>
<dbReference type="PANTHER" id="PTHR48061">
    <property type="entry name" value="LEUCINE-RICH REPEAT RECEPTOR PROTEIN KINASE EMS1-LIKE-RELATED"/>
    <property type="match status" value="1"/>
</dbReference>
<sequence>MVSLCHNITGHIIGLDLSCSQLEGLIQPNTSIFHLSHLENLNLAYNDFLGSRISHEFGSLTSLSFHKLLQNLTRLRQLSLEMVKILSEETMKLTSSLTYLDLRLTELHDNLPNNVFHSLNMRALLLGEITTLQFLYSLDLGFCQISGTIPESIGNLTQLTKLDLGANSFKCQFPPSIPNLPYLENLYLSGNALSGKLGDFKSRSLKRIDLNNNQLNDSIPDSNFTLAQLIELDLGSNNFKSQFQSSLSNLSYLDTLDLARNQLTRKVVGCIPRSRHFDTFEIDSYKGNLALCGFPFSRECGDTDNSTPPPFPLLEYGQEYDTEFFDGFTWKAVLLEYGYGFLLGLAMGCLMFLTGKPRCFIQIVEESSKL</sequence>
<evidence type="ECO:0000313" key="8">
    <source>
        <dbReference type="EMBL" id="KAL3518734.1"/>
    </source>
</evidence>
<dbReference type="PANTHER" id="PTHR48061:SF2">
    <property type="entry name" value="RECEPTOR LIKE PROTEIN 30-LIKE"/>
    <property type="match status" value="1"/>
</dbReference>
<evidence type="ECO:0000256" key="2">
    <source>
        <dbReference type="ARBA" id="ARBA00022692"/>
    </source>
</evidence>
<evidence type="ECO:0000313" key="9">
    <source>
        <dbReference type="Proteomes" id="UP001630127"/>
    </source>
</evidence>
<proteinExistence type="predicted"/>
<accession>A0ABD2ZI04</accession>
<keyword evidence="5 7" id="KW-0472">Membrane</keyword>
<dbReference type="GO" id="GO:0016020">
    <property type="term" value="C:membrane"/>
    <property type="evidence" value="ECO:0007669"/>
    <property type="project" value="UniProtKB-SubCell"/>
</dbReference>
<gene>
    <name evidence="8" type="ORF">ACH5RR_021323</name>
</gene>
<dbReference type="InterPro" id="IPR001611">
    <property type="entry name" value="Leu-rich_rpt"/>
</dbReference>
<keyword evidence="2 7" id="KW-0812">Transmembrane</keyword>
<keyword evidence="6" id="KW-0325">Glycoprotein</keyword>
<evidence type="ECO:0000256" key="5">
    <source>
        <dbReference type="ARBA" id="ARBA00023136"/>
    </source>
</evidence>
<evidence type="ECO:0000256" key="6">
    <source>
        <dbReference type="ARBA" id="ARBA00023180"/>
    </source>
</evidence>